<organism evidence="2 3">
    <name type="scientific">Sesamum angolense</name>
    <dbReference type="NCBI Taxonomy" id="2727404"/>
    <lineage>
        <taxon>Eukaryota</taxon>
        <taxon>Viridiplantae</taxon>
        <taxon>Streptophyta</taxon>
        <taxon>Embryophyta</taxon>
        <taxon>Tracheophyta</taxon>
        <taxon>Spermatophyta</taxon>
        <taxon>Magnoliopsida</taxon>
        <taxon>eudicotyledons</taxon>
        <taxon>Gunneridae</taxon>
        <taxon>Pentapetalae</taxon>
        <taxon>asterids</taxon>
        <taxon>lamiids</taxon>
        <taxon>Lamiales</taxon>
        <taxon>Pedaliaceae</taxon>
        <taxon>Sesamum</taxon>
    </lineage>
</organism>
<dbReference type="Proteomes" id="UP001289374">
    <property type="component" value="Unassembled WGS sequence"/>
</dbReference>
<comment type="caution">
    <text evidence="2">The sequence shown here is derived from an EMBL/GenBank/DDBJ whole genome shotgun (WGS) entry which is preliminary data.</text>
</comment>
<proteinExistence type="predicted"/>
<dbReference type="AlphaFoldDB" id="A0AAE1WII3"/>
<evidence type="ECO:0000313" key="2">
    <source>
        <dbReference type="EMBL" id="KAK4393984.1"/>
    </source>
</evidence>
<evidence type="ECO:0000256" key="1">
    <source>
        <dbReference type="SAM" id="MobiDB-lite"/>
    </source>
</evidence>
<name>A0AAE1WII3_9LAMI</name>
<feature type="region of interest" description="Disordered" evidence="1">
    <location>
        <begin position="129"/>
        <end position="162"/>
    </location>
</feature>
<sequence length="162" mass="18329">MSYIYEAIDKAKEAIAASFSNIEEKYKDVFALIDAIWNAQLHRPLHAASYYLNLEFYNANPNVEQDEERYDSRDTIDPILLDKIDESNKWLLGRLTLNSDKENATVFEDDDFTWGDVARAAGVDEDAYSLRSQATKEPRGTSKTFSSKASKKASSSNLLDTV</sequence>
<feature type="compositionally biased region" description="Low complexity" evidence="1">
    <location>
        <begin position="141"/>
        <end position="156"/>
    </location>
</feature>
<gene>
    <name evidence="2" type="ORF">Sango_1869200</name>
</gene>
<reference evidence="2" key="2">
    <citation type="journal article" date="2024" name="Plant">
        <title>Genomic evolution and insights into agronomic trait innovations of Sesamum species.</title>
        <authorList>
            <person name="Miao H."/>
            <person name="Wang L."/>
            <person name="Qu L."/>
            <person name="Liu H."/>
            <person name="Sun Y."/>
            <person name="Le M."/>
            <person name="Wang Q."/>
            <person name="Wei S."/>
            <person name="Zheng Y."/>
            <person name="Lin W."/>
            <person name="Duan Y."/>
            <person name="Cao H."/>
            <person name="Xiong S."/>
            <person name="Wang X."/>
            <person name="Wei L."/>
            <person name="Li C."/>
            <person name="Ma Q."/>
            <person name="Ju M."/>
            <person name="Zhao R."/>
            <person name="Li G."/>
            <person name="Mu C."/>
            <person name="Tian Q."/>
            <person name="Mei H."/>
            <person name="Zhang T."/>
            <person name="Gao T."/>
            <person name="Zhang H."/>
        </authorList>
    </citation>
    <scope>NUCLEOTIDE SEQUENCE</scope>
    <source>
        <strain evidence="2">K16</strain>
    </source>
</reference>
<evidence type="ECO:0000313" key="3">
    <source>
        <dbReference type="Proteomes" id="UP001289374"/>
    </source>
</evidence>
<protein>
    <submittedName>
        <fullName evidence="2">Uncharacterized protein</fullName>
    </submittedName>
</protein>
<accession>A0AAE1WII3</accession>
<keyword evidence="3" id="KW-1185">Reference proteome</keyword>
<dbReference type="EMBL" id="JACGWL010000010">
    <property type="protein sequence ID" value="KAK4393984.1"/>
    <property type="molecule type" value="Genomic_DNA"/>
</dbReference>
<reference evidence="2" key="1">
    <citation type="submission" date="2020-06" db="EMBL/GenBank/DDBJ databases">
        <authorList>
            <person name="Li T."/>
            <person name="Hu X."/>
            <person name="Zhang T."/>
            <person name="Song X."/>
            <person name="Zhang H."/>
            <person name="Dai N."/>
            <person name="Sheng W."/>
            <person name="Hou X."/>
            <person name="Wei L."/>
        </authorList>
    </citation>
    <scope>NUCLEOTIDE SEQUENCE</scope>
    <source>
        <strain evidence="2">K16</strain>
        <tissue evidence="2">Leaf</tissue>
    </source>
</reference>